<dbReference type="Proteomes" id="UP000185934">
    <property type="component" value="Chromosome"/>
</dbReference>
<sequence>MDIIVLVKQIPDPEIPPASFKIDAATNKVVPPAGVAPVIDPYSEHALEAALRLKDANPGSVIKVLSLGANLNKELLKKALALGADELILIDDPAYADLDAPATAGVMASAVKKIVKFDIILTGRAAADWDAGQTGLLLAGSLNAPAVSHARKVEFSGGKLRVERVVSDGYDVIESAIPAVITVSSEIGKLRLPNIKGVLAAKKKEPVYWKAADLGAAPGRKVKLVRLYQPQREASCELIPGATPEEQGINLALKLRELKLI</sequence>
<evidence type="ECO:0000313" key="4">
    <source>
        <dbReference type="Proteomes" id="UP000185934"/>
    </source>
</evidence>
<dbReference type="InterPro" id="IPR012255">
    <property type="entry name" value="ETF_b"/>
</dbReference>
<dbReference type="InterPro" id="IPR014729">
    <property type="entry name" value="Rossmann-like_a/b/a_fold"/>
</dbReference>
<evidence type="ECO:0000313" key="3">
    <source>
        <dbReference type="EMBL" id="APV44651.1"/>
    </source>
</evidence>
<dbReference type="PANTHER" id="PTHR21294">
    <property type="entry name" value="ELECTRON TRANSFER FLAVOPROTEIN BETA-SUBUNIT"/>
    <property type="match status" value="1"/>
</dbReference>
<dbReference type="InterPro" id="IPR014730">
    <property type="entry name" value="ETF_a/b_N"/>
</dbReference>
<dbReference type="PANTHER" id="PTHR21294:SF17">
    <property type="entry name" value="PROTEIN FIXA"/>
    <property type="match status" value="1"/>
</dbReference>
<reference evidence="4" key="1">
    <citation type="submission" date="2016-11" db="EMBL/GenBank/DDBJ databases">
        <title>Dehalogenimonas formicexedens sp. nov., a chlorinated alkane respiring bacterium isolated from contaminated groundwater.</title>
        <authorList>
            <person name="Key T.A."/>
            <person name="Bowman K.S."/>
            <person name="Lee I."/>
            <person name="Chun J."/>
            <person name="Albuquerque L."/>
            <person name="da Costa M.S."/>
            <person name="Rainey F.A."/>
            <person name="Moe W.M."/>
        </authorList>
    </citation>
    <scope>NUCLEOTIDE SEQUENCE [LARGE SCALE GENOMIC DNA]</scope>
    <source>
        <strain evidence="4">NSZ-14</strain>
    </source>
</reference>
<dbReference type="RefSeq" id="WP_076004316.1">
    <property type="nucleotide sequence ID" value="NZ_CP018258.1"/>
</dbReference>
<dbReference type="GO" id="GO:0009055">
    <property type="term" value="F:electron transfer activity"/>
    <property type="evidence" value="ECO:0007669"/>
    <property type="project" value="InterPro"/>
</dbReference>
<dbReference type="SMART" id="SM00893">
    <property type="entry name" value="ETF"/>
    <property type="match status" value="1"/>
</dbReference>
<dbReference type="STRING" id="1839801.Dform_01327"/>
<dbReference type="SUPFAM" id="SSF52402">
    <property type="entry name" value="Adenine nucleotide alpha hydrolases-like"/>
    <property type="match status" value="1"/>
</dbReference>
<evidence type="ECO:0000259" key="2">
    <source>
        <dbReference type="SMART" id="SM00893"/>
    </source>
</evidence>
<organism evidence="3 4">
    <name type="scientific">Dehalogenimonas formicexedens</name>
    <dbReference type="NCBI Taxonomy" id="1839801"/>
    <lineage>
        <taxon>Bacteria</taxon>
        <taxon>Bacillati</taxon>
        <taxon>Chloroflexota</taxon>
        <taxon>Dehalococcoidia</taxon>
        <taxon>Dehalococcoidales</taxon>
        <taxon>Dehalococcoidaceae</taxon>
        <taxon>Dehalogenimonas</taxon>
    </lineage>
</organism>
<feature type="domain" description="Electron transfer flavoprotein alpha/beta-subunit N-terminal" evidence="2">
    <location>
        <begin position="27"/>
        <end position="218"/>
    </location>
</feature>
<dbReference type="OrthoDB" id="9804960at2"/>
<dbReference type="EMBL" id="CP018258">
    <property type="protein sequence ID" value="APV44651.1"/>
    <property type="molecule type" value="Genomic_DNA"/>
</dbReference>
<proteinExistence type="predicted"/>
<accession>A0A1P8F850</accession>
<dbReference type="Gene3D" id="3.40.50.620">
    <property type="entry name" value="HUPs"/>
    <property type="match status" value="1"/>
</dbReference>
<keyword evidence="4" id="KW-1185">Reference proteome</keyword>
<dbReference type="Pfam" id="PF01012">
    <property type="entry name" value="ETF"/>
    <property type="match status" value="1"/>
</dbReference>
<dbReference type="CDD" id="cd01714">
    <property type="entry name" value="ETF_beta"/>
    <property type="match status" value="1"/>
</dbReference>
<evidence type="ECO:0000256" key="1">
    <source>
        <dbReference type="ARBA" id="ARBA00042002"/>
    </source>
</evidence>
<name>A0A1P8F850_9CHLR</name>
<dbReference type="InterPro" id="IPR033948">
    <property type="entry name" value="ETF_beta_N"/>
</dbReference>
<protein>
    <recommendedName>
        <fullName evidence="1">Electron transfer flavoprotein small subunit</fullName>
    </recommendedName>
</protein>
<dbReference type="PIRSF" id="PIRSF000090">
    <property type="entry name" value="Beta-ETF"/>
    <property type="match status" value="1"/>
</dbReference>
<gene>
    <name evidence="3" type="ORF">Dform_01327</name>
</gene>
<dbReference type="AlphaFoldDB" id="A0A1P8F850"/>
<dbReference type="KEGG" id="dfo:Dform_01327"/>